<dbReference type="GO" id="GO:0030246">
    <property type="term" value="F:carbohydrate binding"/>
    <property type="evidence" value="ECO:0007669"/>
    <property type="project" value="UniProtKB-KW"/>
</dbReference>
<dbReference type="Gramene" id="TKV99839">
    <property type="protein sequence ID" value="TKV99839"/>
    <property type="gene ID" value="SEVIR_8G070201v2"/>
</dbReference>
<proteinExistence type="inferred from homology"/>
<keyword evidence="6" id="KW-1185">Reference proteome</keyword>
<keyword evidence="3" id="KW-1133">Transmembrane helix</keyword>
<dbReference type="PANTHER" id="PTHR32401:SF57">
    <property type="entry name" value="OS08G0334300 PROTEIN"/>
    <property type="match status" value="1"/>
</dbReference>
<dbReference type="InterPro" id="IPR013320">
    <property type="entry name" value="ConA-like_dom_sf"/>
</dbReference>
<dbReference type="InterPro" id="IPR001220">
    <property type="entry name" value="Legume_lectin_dom"/>
</dbReference>
<evidence type="ECO:0000256" key="3">
    <source>
        <dbReference type="SAM" id="Phobius"/>
    </source>
</evidence>
<keyword evidence="3" id="KW-0812">Transmembrane</keyword>
<accession>A0A4U6TCM8</accession>
<gene>
    <name evidence="5" type="ORF">SEVIR_8G070201v2</name>
</gene>
<comment type="similarity">
    <text evidence="1">Belongs to the leguminous lectin family.</text>
</comment>
<evidence type="ECO:0000256" key="1">
    <source>
        <dbReference type="ARBA" id="ARBA00007606"/>
    </source>
</evidence>
<dbReference type="InterPro" id="IPR050258">
    <property type="entry name" value="Leguminous_Lectin"/>
</dbReference>
<dbReference type="EMBL" id="CM016559">
    <property type="protein sequence ID" value="TKV99839.1"/>
    <property type="molecule type" value="Genomic_DNA"/>
</dbReference>
<reference evidence="5" key="1">
    <citation type="submission" date="2019-03" db="EMBL/GenBank/DDBJ databases">
        <title>WGS assembly of Setaria viridis.</title>
        <authorList>
            <person name="Huang P."/>
            <person name="Jenkins J."/>
            <person name="Grimwood J."/>
            <person name="Barry K."/>
            <person name="Healey A."/>
            <person name="Mamidi S."/>
            <person name="Sreedasyam A."/>
            <person name="Shu S."/>
            <person name="Feldman M."/>
            <person name="Wu J."/>
            <person name="Yu Y."/>
            <person name="Chen C."/>
            <person name="Johnson J."/>
            <person name="Rokhsar D."/>
            <person name="Baxter I."/>
            <person name="Schmutz J."/>
            <person name="Brutnell T."/>
            <person name="Kellogg E."/>
        </authorList>
    </citation>
    <scope>NUCLEOTIDE SEQUENCE [LARGE SCALE GENOMIC DNA]</scope>
</reference>
<evidence type="ECO:0000256" key="2">
    <source>
        <dbReference type="ARBA" id="ARBA00022734"/>
    </source>
</evidence>
<evidence type="ECO:0000313" key="6">
    <source>
        <dbReference type="Proteomes" id="UP000298652"/>
    </source>
</evidence>
<keyword evidence="2" id="KW-0430">Lectin</keyword>
<protein>
    <recommendedName>
        <fullName evidence="4">Legume lectin domain-containing protein</fullName>
    </recommendedName>
</protein>
<dbReference type="OMA" id="ICDGRER"/>
<feature type="transmembrane region" description="Helical" evidence="3">
    <location>
        <begin position="164"/>
        <end position="190"/>
    </location>
</feature>
<keyword evidence="3" id="KW-0472">Membrane</keyword>
<sequence length="242" mass="25566">MAFFIGPLPSSLPPVSGSPFLGLFSNGNPSPAAPATVGVEFDTHWDRDWDPKDIAAADHVGIDLNSIRSGSYTKDLAKGDLSGTMSADITYDGGSKLMVVTLRLADGRTRSIQALIDFRDAGVPQEVAVGFSAATGVDVVQTNLLLSWSFSSTELVSVSSKMPLWLIISLSVACPLLAASIVAAVFYTIMRRHRCAPGIKIALQASCPSPPTTSPRIGSSARAPSAKCTEENCGIRACRRWP</sequence>
<dbReference type="Pfam" id="PF00139">
    <property type="entry name" value="Lectin_legB"/>
    <property type="match status" value="1"/>
</dbReference>
<organism evidence="5 6">
    <name type="scientific">Setaria viridis</name>
    <name type="common">Green bristlegrass</name>
    <name type="synonym">Setaria italica subsp. viridis</name>
    <dbReference type="NCBI Taxonomy" id="4556"/>
    <lineage>
        <taxon>Eukaryota</taxon>
        <taxon>Viridiplantae</taxon>
        <taxon>Streptophyta</taxon>
        <taxon>Embryophyta</taxon>
        <taxon>Tracheophyta</taxon>
        <taxon>Spermatophyta</taxon>
        <taxon>Magnoliopsida</taxon>
        <taxon>Liliopsida</taxon>
        <taxon>Poales</taxon>
        <taxon>Poaceae</taxon>
        <taxon>PACMAD clade</taxon>
        <taxon>Panicoideae</taxon>
        <taxon>Panicodae</taxon>
        <taxon>Paniceae</taxon>
        <taxon>Cenchrinae</taxon>
        <taxon>Setaria</taxon>
    </lineage>
</organism>
<dbReference type="SUPFAM" id="SSF49899">
    <property type="entry name" value="Concanavalin A-like lectins/glucanases"/>
    <property type="match status" value="1"/>
</dbReference>
<name>A0A4U6TCM8_SETVI</name>
<feature type="domain" description="Legume lectin" evidence="4">
    <location>
        <begin position="1"/>
        <end position="156"/>
    </location>
</feature>
<evidence type="ECO:0000259" key="4">
    <source>
        <dbReference type="Pfam" id="PF00139"/>
    </source>
</evidence>
<dbReference type="Gene3D" id="2.60.120.200">
    <property type="match status" value="1"/>
</dbReference>
<dbReference type="PANTHER" id="PTHR32401">
    <property type="entry name" value="CONCANAVALIN A-LIKE LECTIN FAMILY PROTEIN"/>
    <property type="match status" value="1"/>
</dbReference>
<evidence type="ECO:0000313" key="5">
    <source>
        <dbReference type="EMBL" id="TKV99839.1"/>
    </source>
</evidence>
<dbReference type="AlphaFoldDB" id="A0A4U6TCM8"/>
<dbReference type="Proteomes" id="UP000298652">
    <property type="component" value="Chromosome 8"/>
</dbReference>